<reference evidence="3 4" key="1">
    <citation type="submission" date="2016-10" db="EMBL/GenBank/DDBJ databases">
        <authorList>
            <person name="de Groot N.N."/>
        </authorList>
    </citation>
    <scope>NUCLEOTIDE SEQUENCE [LARGE SCALE GENOMIC DNA]</scope>
    <source>
        <strain evidence="3 4">CGMCC 4.2023</strain>
    </source>
</reference>
<protein>
    <submittedName>
        <fullName evidence="3">Uncharacterized protein</fullName>
    </submittedName>
</protein>
<accession>A0A1H6AJE4</accession>
<proteinExistence type="predicted"/>
<organism evidence="3 4">
    <name type="scientific">Actinacidiphila yanglinensis</name>
    <dbReference type="NCBI Taxonomy" id="310779"/>
    <lineage>
        <taxon>Bacteria</taxon>
        <taxon>Bacillati</taxon>
        <taxon>Actinomycetota</taxon>
        <taxon>Actinomycetes</taxon>
        <taxon>Kitasatosporales</taxon>
        <taxon>Streptomycetaceae</taxon>
        <taxon>Actinacidiphila</taxon>
    </lineage>
</organism>
<gene>
    <name evidence="3" type="ORF">SAMN05216223_105453</name>
</gene>
<evidence type="ECO:0000313" key="4">
    <source>
        <dbReference type="Proteomes" id="UP000236754"/>
    </source>
</evidence>
<feature type="compositionally biased region" description="Low complexity" evidence="1">
    <location>
        <begin position="26"/>
        <end position="45"/>
    </location>
</feature>
<dbReference type="RefSeq" id="WP_103886218.1">
    <property type="nucleotide sequence ID" value="NZ_FNVU01000005.1"/>
</dbReference>
<evidence type="ECO:0000256" key="2">
    <source>
        <dbReference type="SAM" id="SignalP"/>
    </source>
</evidence>
<keyword evidence="2" id="KW-0732">Signal</keyword>
<dbReference type="EMBL" id="FNVU01000005">
    <property type="protein sequence ID" value="SEG48828.1"/>
    <property type="molecule type" value="Genomic_DNA"/>
</dbReference>
<feature type="region of interest" description="Disordered" evidence="1">
    <location>
        <begin position="26"/>
        <end position="50"/>
    </location>
</feature>
<evidence type="ECO:0000313" key="3">
    <source>
        <dbReference type="EMBL" id="SEG48828.1"/>
    </source>
</evidence>
<keyword evidence="4" id="KW-1185">Reference proteome</keyword>
<sequence>MSRSTIMTLATAVLIVAGTATTTATAQAAPRSSPSAAPRSPSLAGNASSWTSATLPVSDTVLDGAAQPDAGTTWAAGFRITQIGKVSVHTPVLLTRRAGDPRGWVSTPTATLPDGAQTRFNGVTATSASDGWVVGDDAAQAGGIVTERWNGASWSLNAAPVPAATYDDSAGLLSISGRGSDDAWAVGWAQIDDGTATDPDSGLPYTQTHMAGLAEHWNGSSWTVQRLPEPADGFVLNAVTEIGPDDVWAAGSTTDSDQPVLMHDDGHGWTQVPAPQYVGLAGEFNALAGTGPDDVWAVGRTVLDDSDEGHALVAHWDGHSWRQVTVPAAAGRLSAVTVTPQGVVAVGRTTTAAYPGPGADGYAMRLSGGTWHSLALPSGTLFDPEGVVGSSSRQTTVVGVVADPTQPEPQPMILTSGA</sequence>
<evidence type="ECO:0000256" key="1">
    <source>
        <dbReference type="SAM" id="MobiDB-lite"/>
    </source>
</evidence>
<name>A0A1H6AJE4_9ACTN</name>
<dbReference type="SUPFAM" id="SSF110296">
    <property type="entry name" value="Oligoxyloglucan reducing end-specific cellobiohydrolase"/>
    <property type="match status" value="1"/>
</dbReference>
<feature type="signal peptide" evidence="2">
    <location>
        <begin position="1"/>
        <end position="28"/>
    </location>
</feature>
<dbReference type="OrthoDB" id="3454650at2"/>
<dbReference type="AlphaFoldDB" id="A0A1H6AJE4"/>
<feature type="chain" id="PRO_5009292765" evidence="2">
    <location>
        <begin position="29"/>
        <end position="418"/>
    </location>
</feature>
<dbReference type="Proteomes" id="UP000236754">
    <property type="component" value="Unassembled WGS sequence"/>
</dbReference>